<protein>
    <recommendedName>
        <fullName evidence="1">Helicase-associated domain-containing protein</fullName>
    </recommendedName>
</protein>
<dbReference type="Pfam" id="PF03457">
    <property type="entry name" value="HA"/>
    <property type="match status" value="2"/>
</dbReference>
<proteinExistence type="predicted"/>
<dbReference type="EMBL" id="BAAFGK010000002">
    <property type="protein sequence ID" value="GAB0056537.1"/>
    <property type="molecule type" value="Genomic_DNA"/>
</dbReference>
<evidence type="ECO:0000313" key="3">
    <source>
        <dbReference type="Proteomes" id="UP001628193"/>
    </source>
</evidence>
<evidence type="ECO:0000313" key="2">
    <source>
        <dbReference type="EMBL" id="GAB0056537.1"/>
    </source>
</evidence>
<sequence>MAAQRKARLAGQLEPDRVARLEAIGFVWDAQEVLWLESFRALETFKERFGHLLVPTDWPENPRLAAWVTAQRNARMKGHLNADHAERLSALGMIWDPKEAVAEEMMEQLRAFRRRHGHCEVPLDSPEQPRLGMWLQFQRQAKRDGQLDPERTRKLGEIGVIWR</sequence>
<gene>
    <name evidence="2" type="ORF">SIID45300_00845</name>
</gene>
<feature type="domain" description="Helicase-associated" evidence="1">
    <location>
        <begin position="32"/>
        <end position="93"/>
    </location>
</feature>
<comment type="caution">
    <text evidence="2">The sequence shown here is derived from an EMBL/GenBank/DDBJ whole genome shotgun (WGS) entry which is preliminary data.</text>
</comment>
<feature type="domain" description="Helicase-associated" evidence="1">
    <location>
        <begin position="103"/>
        <end position="160"/>
    </location>
</feature>
<accession>A0ABQ0C6N7</accession>
<name>A0ABQ0C6N7_9PROT</name>
<dbReference type="Gene3D" id="6.10.140.530">
    <property type="match status" value="2"/>
</dbReference>
<evidence type="ECO:0000259" key="1">
    <source>
        <dbReference type="Pfam" id="PF03457"/>
    </source>
</evidence>
<dbReference type="PANTHER" id="PTHR33418">
    <property type="entry name" value="HELICASE-ASSOCIATED"/>
    <property type="match status" value="1"/>
</dbReference>
<dbReference type="PANTHER" id="PTHR33418:SF1">
    <property type="entry name" value="HELICASE-ASSOCIATED DOMAIN-CONTAINING PROTEIN"/>
    <property type="match status" value="1"/>
</dbReference>
<keyword evidence="3" id="KW-1185">Reference proteome</keyword>
<reference evidence="2 3" key="2">
    <citation type="submission" date="2024-09" db="EMBL/GenBank/DDBJ databases">
        <title>Draft genome sequence of Candidatus Magnetaquicoccaceae bacterium FCR-1.</title>
        <authorList>
            <person name="Shimoshige H."/>
            <person name="Shimamura S."/>
            <person name="Taoka A."/>
            <person name="Kobayashi H."/>
            <person name="Maekawa T."/>
        </authorList>
    </citation>
    <scope>NUCLEOTIDE SEQUENCE [LARGE SCALE GENOMIC DNA]</scope>
    <source>
        <strain evidence="2 3">FCR-1</strain>
    </source>
</reference>
<dbReference type="InterPro" id="IPR005114">
    <property type="entry name" value="Helicase_assoc"/>
</dbReference>
<organism evidence="2 3">
    <name type="scientific">Candidatus Magnetaquiglobus chichijimensis</name>
    <dbReference type="NCBI Taxonomy" id="3141448"/>
    <lineage>
        <taxon>Bacteria</taxon>
        <taxon>Pseudomonadati</taxon>
        <taxon>Pseudomonadota</taxon>
        <taxon>Magnetococcia</taxon>
        <taxon>Magnetococcales</taxon>
        <taxon>Candidatus Magnetaquicoccaceae</taxon>
        <taxon>Candidatus Magnetaquiglobus</taxon>
    </lineage>
</organism>
<dbReference type="Proteomes" id="UP001628193">
    <property type="component" value="Unassembled WGS sequence"/>
</dbReference>
<reference evidence="2 3" key="1">
    <citation type="submission" date="2024-05" db="EMBL/GenBank/DDBJ databases">
        <authorList>
            <consortium name="Candidatus Magnetaquicoccaceae bacterium FCR-1 genome sequencing consortium"/>
            <person name="Shimoshige H."/>
            <person name="Shimamura S."/>
            <person name="Taoka A."/>
            <person name="Kobayashi H."/>
            <person name="Maekawa T."/>
        </authorList>
    </citation>
    <scope>NUCLEOTIDE SEQUENCE [LARGE SCALE GENOMIC DNA]</scope>
    <source>
        <strain evidence="2 3">FCR-1</strain>
    </source>
</reference>